<reference evidence="1 2" key="1">
    <citation type="submission" date="2016-10" db="EMBL/GenBank/DDBJ databases">
        <authorList>
            <person name="de Groot N.N."/>
        </authorList>
    </citation>
    <scope>NUCLEOTIDE SEQUENCE [LARGE SCALE GENOMIC DNA]</scope>
    <source>
        <strain evidence="1 2">DSM 19012</strain>
    </source>
</reference>
<organism evidence="1 2">
    <name type="scientific">Thermophagus xiamenensis</name>
    <dbReference type="NCBI Taxonomy" id="385682"/>
    <lineage>
        <taxon>Bacteria</taxon>
        <taxon>Pseudomonadati</taxon>
        <taxon>Bacteroidota</taxon>
        <taxon>Bacteroidia</taxon>
        <taxon>Marinilabiliales</taxon>
        <taxon>Marinilabiliaceae</taxon>
        <taxon>Thermophagus</taxon>
    </lineage>
</organism>
<protein>
    <recommendedName>
        <fullName evidence="3">Nucleoid associated protein NdpA</fullName>
    </recommendedName>
</protein>
<dbReference type="STRING" id="385682.SAMN05444380_11424"/>
<dbReference type="eggNOG" id="COG3081">
    <property type="taxonomic scope" value="Bacteria"/>
</dbReference>
<dbReference type="GO" id="GO:0009295">
    <property type="term" value="C:nucleoid"/>
    <property type="evidence" value="ECO:0007669"/>
    <property type="project" value="InterPro"/>
</dbReference>
<name>A0A1I2BUG4_9BACT</name>
<keyword evidence="2" id="KW-1185">Reference proteome</keyword>
<dbReference type="RefSeq" id="WP_010527805.1">
    <property type="nucleotide sequence ID" value="NZ_AFSL01000063.1"/>
</dbReference>
<gene>
    <name evidence="1" type="ORF">SAMN05444380_11424</name>
</gene>
<evidence type="ECO:0008006" key="3">
    <source>
        <dbReference type="Google" id="ProtNLM"/>
    </source>
</evidence>
<accession>A0A1I2BUG4</accession>
<sequence length="350" mass="41527">MIDYSQVRIENMVIHHIGCRTEGEPIKFSKSPVRLFDDETVGDILLSYFFRPFKTEAFFNFTDENEEPENNRMFQWLSGVFDSPDKLYDTSVKVAEHLYEQSNHPKIRGGEFYMVYFSNCVVDGEVTDAIGIFKSENKETYLKVYLKDNTFELGAQEGINIRKLDKGCIVFNTEKEAGYKVTMVDNINKGQEARFWKDDFLGLMPREDNYYFTKNYLNLCRDFVTDVFNDEHEVPKPDQIDLLNRSIDFFNKNDSFKKDDFEQQVIRHPEVIEAFNDFRQTFEEEKELPLNDSFDISKSAVKTEKKYFKSVLKLDKNFHVYVHGRRDHIERGFDPEKGLNYYKLYFEVEH</sequence>
<dbReference type="InParanoid" id="A0A1I2BUG4"/>
<dbReference type="Pfam" id="PF04245">
    <property type="entry name" value="NA37"/>
    <property type="match status" value="1"/>
</dbReference>
<dbReference type="InterPro" id="IPR007358">
    <property type="entry name" value="Nucleoid_associated_NdpA"/>
</dbReference>
<dbReference type="OrthoDB" id="9153118at2"/>
<evidence type="ECO:0000313" key="1">
    <source>
        <dbReference type="EMBL" id="SFE58950.1"/>
    </source>
</evidence>
<dbReference type="EMBL" id="FONA01000014">
    <property type="protein sequence ID" value="SFE58950.1"/>
    <property type="molecule type" value="Genomic_DNA"/>
</dbReference>
<dbReference type="AlphaFoldDB" id="A0A1I2BUG4"/>
<proteinExistence type="predicted"/>
<dbReference type="Proteomes" id="UP000181976">
    <property type="component" value="Unassembled WGS sequence"/>
</dbReference>
<evidence type="ECO:0000313" key="2">
    <source>
        <dbReference type="Proteomes" id="UP000181976"/>
    </source>
</evidence>